<reference evidence="1 2" key="1">
    <citation type="submission" date="2023-12" db="EMBL/GenBank/DDBJ databases">
        <title>A high-quality genome assembly for Dillenia turbinata (Dilleniales).</title>
        <authorList>
            <person name="Chanderbali A."/>
        </authorList>
    </citation>
    <scope>NUCLEOTIDE SEQUENCE [LARGE SCALE GENOMIC DNA]</scope>
    <source>
        <strain evidence="1">LSX21</strain>
        <tissue evidence="1">Leaf</tissue>
    </source>
</reference>
<sequence length="305" mass="34059">MAPARFQFRPSIIFFSSSSSSSIHRGNYEFPIQTRSIFSTPQLESSWMSKIKGVFTGKKTTPEAEPQISSDSPESFTLLKFADAMKNARRLGIFKQYIVGRSSEATFADAFEKQEAIIRCLGGFDPTGENLQTGQKQEAAKKCNCTIVDVENALSKFTWAKEAQKKMAKLKEEGKPMPKSLTEVQKLMGSTPLDLARSNLAKSGNISRNAMCSCGSKRDTRDVVGRTKSLVYKWRKGRPMLPGLLQLCSEMTEPICNQKCHNIGCDLLGTFHFVDLHVPLHALLTRTLIWSQSSQNGGFHSWFCH</sequence>
<dbReference type="EMBL" id="JBAMMX010000028">
    <property type="protein sequence ID" value="KAK6911450.1"/>
    <property type="molecule type" value="Genomic_DNA"/>
</dbReference>
<accession>A0AAN8U9R9</accession>
<organism evidence="1 2">
    <name type="scientific">Dillenia turbinata</name>
    <dbReference type="NCBI Taxonomy" id="194707"/>
    <lineage>
        <taxon>Eukaryota</taxon>
        <taxon>Viridiplantae</taxon>
        <taxon>Streptophyta</taxon>
        <taxon>Embryophyta</taxon>
        <taxon>Tracheophyta</taxon>
        <taxon>Spermatophyta</taxon>
        <taxon>Magnoliopsida</taxon>
        <taxon>eudicotyledons</taxon>
        <taxon>Gunneridae</taxon>
        <taxon>Pentapetalae</taxon>
        <taxon>Dilleniales</taxon>
        <taxon>Dilleniaceae</taxon>
        <taxon>Dillenia</taxon>
    </lineage>
</organism>
<dbReference type="Proteomes" id="UP001370490">
    <property type="component" value="Unassembled WGS sequence"/>
</dbReference>
<name>A0AAN8U9R9_9MAGN</name>
<comment type="caution">
    <text evidence="1">The sequence shown here is derived from an EMBL/GenBank/DDBJ whole genome shotgun (WGS) entry which is preliminary data.</text>
</comment>
<dbReference type="PANTHER" id="PTHR36750:SF1">
    <property type="entry name" value="SEC-C MOTIF PROTEIN"/>
    <property type="match status" value="1"/>
</dbReference>
<protein>
    <submittedName>
        <fullName evidence="1">Uncharacterized protein</fullName>
    </submittedName>
</protein>
<evidence type="ECO:0000313" key="1">
    <source>
        <dbReference type="EMBL" id="KAK6911450.1"/>
    </source>
</evidence>
<evidence type="ECO:0000313" key="2">
    <source>
        <dbReference type="Proteomes" id="UP001370490"/>
    </source>
</evidence>
<keyword evidence="2" id="KW-1185">Reference proteome</keyword>
<dbReference type="PANTHER" id="PTHR36750">
    <property type="entry name" value="SEC-C MOTIF PROTEIN"/>
    <property type="match status" value="1"/>
</dbReference>
<gene>
    <name evidence="1" type="ORF">RJ641_023543</name>
</gene>
<proteinExistence type="predicted"/>
<dbReference type="AlphaFoldDB" id="A0AAN8U9R9"/>